<dbReference type="InterPro" id="IPR015943">
    <property type="entry name" value="WD40/YVTN_repeat-like_dom_sf"/>
</dbReference>
<organism evidence="7 8">
    <name type="scientific">Nannocystis pusilla</name>
    <dbReference type="NCBI Taxonomy" id="889268"/>
    <lineage>
        <taxon>Bacteria</taxon>
        <taxon>Pseudomonadati</taxon>
        <taxon>Myxococcota</taxon>
        <taxon>Polyangia</taxon>
        <taxon>Nannocystales</taxon>
        <taxon>Nannocystaceae</taxon>
        <taxon>Nannocystis</taxon>
    </lineage>
</organism>
<feature type="region of interest" description="Disordered" evidence="4">
    <location>
        <begin position="26"/>
        <end position="66"/>
    </location>
</feature>
<protein>
    <submittedName>
        <fullName evidence="7">PQQ-binding-like beta-propeller repeat protein</fullName>
    </submittedName>
</protein>
<accession>A0ABS7TMV2</accession>
<keyword evidence="8" id="KW-1185">Reference proteome</keyword>
<keyword evidence="2" id="KW-0677">Repeat</keyword>
<keyword evidence="1 5" id="KW-0732">Signal</keyword>
<dbReference type="InterPro" id="IPR011936">
    <property type="entry name" value="Myxo_disulph_rpt"/>
</dbReference>
<dbReference type="EMBL" id="JAIRAU010000007">
    <property type="protein sequence ID" value="MBZ5709553.1"/>
    <property type="molecule type" value="Genomic_DNA"/>
</dbReference>
<gene>
    <name evidence="7" type="ORF">K7C98_09800</name>
</gene>
<dbReference type="InterPro" id="IPR002372">
    <property type="entry name" value="PQQ_rpt_dom"/>
</dbReference>
<reference evidence="7" key="1">
    <citation type="submission" date="2021-08" db="EMBL/GenBank/DDBJ databases">
        <authorList>
            <person name="Stevens D.C."/>
        </authorList>
    </citation>
    <scope>NUCLEOTIDE SEQUENCE</scope>
    <source>
        <strain evidence="7">DSM 53165</strain>
    </source>
</reference>
<evidence type="ECO:0000313" key="7">
    <source>
        <dbReference type="EMBL" id="MBZ5709553.1"/>
    </source>
</evidence>
<feature type="region of interest" description="Disordered" evidence="4">
    <location>
        <begin position="315"/>
        <end position="434"/>
    </location>
</feature>
<evidence type="ECO:0000259" key="6">
    <source>
        <dbReference type="Pfam" id="PF13360"/>
    </source>
</evidence>
<sequence length="477" mass="49280">MQFAAPTTVLITLALAACVPSIVVGDHPQDTGSPEGSSGGSTDATPTTSASSGESEPGVCGDGVVDAGERCDDGNDEANDGCDGACQRSGRVVWSIELAGIDAVADLDLDPAGRILVNGWGGDTAHLLAFAPDGTELWRRTIADPGELAIDVGGRIFIAGIAGTLQAFSSEMKSLWSLDIDGGFAGLALGPDAVYSAAHSGGDKVQVTVRRHDPATGEIVWVTATPPGQSVLCDDLAVIGEQVVSVGKLDPELAEGDALVVAFGPDGADPWAEQFPGAATQWSGAAPIGASELVIAGNSPDNKFVLRRLGPDNEQIWTSPRARGPRASQWVQESRSPSSAVTSPATTRASSVSTTPQAPCCGRRCSRSRKTWWTTAPSLPPSAPTPSSSPATSSPGRTKPTSTRPGSAGSRSIDGTEWHGRTLPGRHSTKPRSLCCRAGAGARFHLQRDSRTRALGGFQWRETRPYTPTSPSPLSTA</sequence>
<dbReference type="InterPro" id="IPR011047">
    <property type="entry name" value="Quinoprotein_ADH-like_sf"/>
</dbReference>
<evidence type="ECO:0000256" key="3">
    <source>
        <dbReference type="ARBA" id="ARBA00023157"/>
    </source>
</evidence>
<feature type="compositionally biased region" description="Low complexity" evidence="4">
    <location>
        <begin position="385"/>
        <end position="395"/>
    </location>
</feature>
<feature type="chain" id="PRO_5045600853" evidence="5">
    <location>
        <begin position="26"/>
        <end position="477"/>
    </location>
</feature>
<feature type="compositionally biased region" description="Low complexity" evidence="4">
    <location>
        <begin position="32"/>
        <end position="53"/>
    </location>
</feature>
<evidence type="ECO:0000313" key="8">
    <source>
        <dbReference type="Proteomes" id="UP001139031"/>
    </source>
</evidence>
<feature type="region of interest" description="Disordered" evidence="4">
    <location>
        <begin position="447"/>
        <end position="477"/>
    </location>
</feature>
<dbReference type="Gene3D" id="2.130.10.10">
    <property type="entry name" value="YVTN repeat-like/Quinoprotein amine dehydrogenase"/>
    <property type="match status" value="1"/>
</dbReference>
<comment type="caution">
    <text evidence="7">The sequence shown here is derived from an EMBL/GenBank/DDBJ whole genome shotgun (WGS) entry which is preliminary data.</text>
</comment>
<feature type="compositionally biased region" description="Low complexity" evidence="4">
    <location>
        <begin position="334"/>
        <end position="356"/>
    </location>
</feature>
<proteinExistence type="predicted"/>
<dbReference type="Pfam" id="PF13360">
    <property type="entry name" value="PQQ_2"/>
    <property type="match status" value="1"/>
</dbReference>
<feature type="signal peptide" evidence="5">
    <location>
        <begin position="1"/>
        <end position="25"/>
    </location>
</feature>
<evidence type="ECO:0000256" key="4">
    <source>
        <dbReference type="SAM" id="MobiDB-lite"/>
    </source>
</evidence>
<feature type="compositionally biased region" description="Low complexity" evidence="4">
    <location>
        <begin position="467"/>
        <end position="477"/>
    </location>
</feature>
<dbReference type="SUPFAM" id="SSF50998">
    <property type="entry name" value="Quinoprotein alcohol dehydrogenase-like"/>
    <property type="match status" value="1"/>
</dbReference>
<dbReference type="NCBIfam" id="TIGR02232">
    <property type="entry name" value="myxo_disulf_rpt"/>
    <property type="match status" value="1"/>
</dbReference>
<dbReference type="RefSeq" id="WP_224191331.1">
    <property type="nucleotide sequence ID" value="NZ_JAIRAU010000007.1"/>
</dbReference>
<dbReference type="Proteomes" id="UP001139031">
    <property type="component" value="Unassembled WGS sequence"/>
</dbReference>
<name>A0ABS7TMV2_9BACT</name>
<evidence type="ECO:0000256" key="1">
    <source>
        <dbReference type="ARBA" id="ARBA00022729"/>
    </source>
</evidence>
<feature type="domain" description="Pyrrolo-quinoline quinone repeat" evidence="6">
    <location>
        <begin position="127"/>
        <end position="330"/>
    </location>
</feature>
<evidence type="ECO:0000256" key="2">
    <source>
        <dbReference type="ARBA" id="ARBA00022737"/>
    </source>
</evidence>
<keyword evidence="3" id="KW-1015">Disulfide bond</keyword>
<evidence type="ECO:0000256" key="5">
    <source>
        <dbReference type="SAM" id="SignalP"/>
    </source>
</evidence>